<dbReference type="Proteomes" id="UP000316988">
    <property type="component" value="Unassembled WGS sequence"/>
</dbReference>
<dbReference type="PANTHER" id="PTHR47441">
    <property type="match status" value="1"/>
</dbReference>
<dbReference type="PANTHER" id="PTHR47441:SF3">
    <property type="entry name" value="RELEASE FACTOR GLUTAMINE METHYLTRANSFERASE"/>
    <property type="match status" value="1"/>
</dbReference>
<dbReference type="EMBL" id="VLNT01000013">
    <property type="protein sequence ID" value="TSD58651.1"/>
    <property type="molecule type" value="Genomic_DNA"/>
</dbReference>
<name>A0A554RX21_9ACTN</name>
<evidence type="ECO:0000313" key="3">
    <source>
        <dbReference type="Proteomes" id="UP000316988"/>
    </source>
</evidence>
<dbReference type="SUPFAM" id="SSF53335">
    <property type="entry name" value="S-adenosyl-L-methionine-dependent methyltransferases"/>
    <property type="match status" value="1"/>
</dbReference>
<evidence type="ECO:0000259" key="1">
    <source>
        <dbReference type="Pfam" id="PF13649"/>
    </source>
</evidence>
<comment type="caution">
    <text evidence="2">The sequence shown here is derived from an EMBL/GenBank/DDBJ whole genome shotgun (WGS) entry which is preliminary data.</text>
</comment>
<keyword evidence="3" id="KW-1185">Reference proteome</keyword>
<feature type="domain" description="Methyltransferase" evidence="1">
    <location>
        <begin position="151"/>
        <end position="235"/>
    </location>
</feature>
<sequence length="314" mass="33892">MRLDALDGLRTLGHRLPRPAPPCHLRTREQIEEEVGVIETHPAQHEAFGPDRRVHGSYPTRVTDELAERLRAAGCVFAEDEANALRAAFSGEALETAVARRIEGSPLEQVLGFAAIGDVRVDLGPGVFVPRARATAIAEIAAARRPDARIVVDLGCGAGTLAAILATRLAARIIGTEVDPVAMSSARRTARRYGFEVAEGSWWSPLPSSSRGRIDLAVAYLPHVPTGQLHRIHADFRAHEPEVSVDGGPDGLDPWRAVAHEAASWLAPGGLFVTLIAPEQRTEARRIGEDAGLDVEYEESDDDLVLLAHRPGDR</sequence>
<organism evidence="2 3">
    <name type="scientific">Aeromicrobium piscarium</name>
    <dbReference type="NCBI Taxonomy" id="2590901"/>
    <lineage>
        <taxon>Bacteria</taxon>
        <taxon>Bacillati</taxon>
        <taxon>Actinomycetota</taxon>
        <taxon>Actinomycetes</taxon>
        <taxon>Propionibacteriales</taxon>
        <taxon>Nocardioidaceae</taxon>
        <taxon>Aeromicrobium</taxon>
    </lineage>
</organism>
<accession>A0A554RX21</accession>
<proteinExistence type="predicted"/>
<dbReference type="OrthoDB" id="9800643at2"/>
<keyword evidence="2" id="KW-0808">Transferase</keyword>
<dbReference type="AlphaFoldDB" id="A0A554RX21"/>
<dbReference type="GO" id="GO:0032259">
    <property type="term" value="P:methylation"/>
    <property type="evidence" value="ECO:0007669"/>
    <property type="project" value="UniProtKB-KW"/>
</dbReference>
<dbReference type="InterPro" id="IPR041698">
    <property type="entry name" value="Methyltransf_25"/>
</dbReference>
<reference evidence="2 3" key="1">
    <citation type="submission" date="2019-07" db="EMBL/GenBank/DDBJ databases">
        <authorList>
            <person name="Zhao L.H."/>
        </authorList>
    </citation>
    <scope>NUCLEOTIDE SEQUENCE [LARGE SCALE GENOMIC DNA]</scope>
    <source>
        <strain evidence="2 3">Co35</strain>
    </source>
</reference>
<dbReference type="CDD" id="cd02440">
    <property type="entry name" value="AdoMet_MTases"/>
    <property type="match status" value="1"/>
</dbReference>
<dbReference type="InterPro" id="IPR029063">
    <property type="entry name" value="SAM-dependent_MTases_sf"/>
</dbReference>
<dbReference type="GO" id="GO:0008168">
    <property type="term" value="F:methyltransferase activity"/>
    <property type="evidence" value="ECO:0007669"/>
    <property type="project" value="UniProtKB-KW"/>
</dbReference>
<dbReference type="Gene3D" id="3.40.50.150">
    <property type="entry name" value="Vaccinia Virus protein VP39"/>
    <property type="match status" value="1"/>
</dbReference>
<evidence type="ECO:0000313" key="2">
    <source>
        <dbReference type="EMBL" id="TSD58651.1"/>
    </source>
</evidence>
<keyword evidence="2" id="KW-0489">Methyltransferase</keyword>
<gene>
    <name evidence="2" type="ORF">FNM00_14255</name>
</gene>
<dbReference type="Pfam" id="PF13649">
    <property type="entry name" value="Methyltransf_25"/>
    <property type="match status" value="1"/>
</dbReference>
<protein>
    <submittedName>
        <fullName evidence="2">Methyltransferase domain-containing protein</fullName>
    </submittedName>
</protein>
<dbReference type="InterPro" id="IPR052663">
    <property type="entry name" value="RF_glutamine_MTase_cyano"/>
</dbReference>